<evidence type="ECO:0000313" key="4">
    <source>
        <dbReference type="Proteomes" id="UP001501509"/>
    </source>
</evidence>
<feature type="chain" id="PRO_5046845633" evidence="2">
    <location>
        <begin position="21"/>
        <end position="64"/>
    </location>
</feature>
<proteinExistence type="predicted"/>
<dbReference type="RefSeq" id="WP_344547479.1">
    <property type="nucleotide sequence ID" value="NZ_BAAATD010000014.1"/>
</dbReference>
<keyword evidence="4" id="KW-1185">Reference proteome</keyword>
<feature type="signal peptide" evidence="2">
    <location>
        <begin position="1"/>
        <end position="20"/>
    </location>
</feature>
<name>A0ABN3QKK5_9ACTN</name>
<keyword evidence="2" id="KW-0732">Signal</keyword>
<feature type="compositionally biased region" description="Gly residues" evidence="1">
    <location>
        <begin position="46"/>
        <end position="64"/>
    </location>
</feature>
<evidence type="ECO:0000256" key="2">
    <source>
        <dbReference type="SAM" id="SignalP"/>
    </source>
</evidence>
<evidence type="ECO:0000256" key="1">
    <source>
        <dbReference type="SAM" id="MobiDB-lite"/>
    </source>
</evidence>
<accession>A0ABN3QKK5</accession>
<evidence type="ECO:0000313" key="3">
    <source>
        <dbReference type="EMBL" id="GAA2628636.1"/>
    </source>
</evidence>
<organism evidence="3 4">
    <name type="scientific">Actinomadura fulvescens</name>
    <dbReference type="NCBI Taxonomy" id="46160"/>
    <lineage>
        <taxon>Bacteria</taxon>
        <taxon>Bacillati</taxon>
        <taxon>Actinomycetota</taxon>
        <taxon>Actinomycetes</taxon>
        <taxon>Streptosporangiales</taxon>
        <taxon>Thermomonosporaceae</taxon>
        <taxon>Actinomadura</taxon>
    </lineage>
</organism>
<gene>
    <name evidence="3" type="ORF">GCM10010411_77460</name>
</gene>
<reference evidence="3 4" key="1">
    <citation type="journal article" date="2019" name="Int. J. Syst. Evol. Microbiol.">
        <title>The Global Catalogue of Microorganisms (GCM) 10K type strain sequencing project: providing services to taxonomists for standard genome sequencing and annotation.</title>
        <authorList>
            <consortium name="The Broad Institute Genomics Platform"/>
            <consortium name="The Broad Institute Genome Sequencing Center for Infectious Disease"/>
            <person name="Wu L."/>
            <person name="Ma J."/>
        </authorList>
    </citation>
    <scope>NUCLEOTIDE SEQUENCE [LARGE SCALE GENOMIC DNA]</scope>
    <source>
        <strain evidence="3 4">JCM 6833</strain>
    </source>
</reference>
<sequence>MRAAAGFAVLLTAFFAVSFAAGRLAGPVSPGMHRTEPGTLPATSGPGTGERPGMGGMPMNGGRP</sequence>
<dbReference type="Proteomes" id="UP001501509">
    <property type="component" value="Unassembled WGS sequence"/>
</dbReference>
<feature type="region of interest" description="Disordered" evidence="1">
    <location>
        <begin position="26"/>
        <end position="64"/>
    </location>
</feature>
<dbReference type="EMBL" id="BAAATD010000014">
    <property type="protein sequence ID" value="GAA2628636.1"/>
    <property type="molecule type" value="Genomic_DNA"/>
</dbReference>
<comment type="caution">
    <text evidence="3">The sequence shown here is derived from an EMBL/GenBank/DDBJ whole genome shotgun (WGS) entry which is preliminary data.</text>
</comment>
<protein>
    <submittedName>
        <fullName evidence="3">Uncharacterized protein</fullName>
    </submittedName>
</protein>